<name>A0A0H2QYG8_9AGAM</name>
<sequence>MSLSALDTHAHLFHPDKFAKVPRSQSQPAICIASQFEDLVKKVKELRFKGAGLEPFFEERRKRTKAIRDSVRPIEHWFYNASKLKERANEELKQERKENIIKRLIALGYEDEDFVTRFDPEGWKWKHLLEQTRAVSERVWENIRPELEEIIKLRRVHARRQFWEIRYREREREFVRIFIASRPRIDGLPFGKIFMRGELGEMRFFHDILHENDSRIPFTEDRWLQVFDLVPDAITKHAKDIEQYCVELINKAYAYTEEDRKAIGHPLNIDNDELQLDDATEDEDRIPTCLLFATSLITGGLDRVESYTRLLYRRSIVHFNLVTGGGSAWRFDKERCSIRYHSVTVASRLLKHLQLPEKTSMAYMMACGTDFRCLTCLRASKATSMTWFELVDHFVKADGKFNDQKRIIEKSGLKIPLLNDHDLTSEVDGKLVARIPRPTVDLMPLDFSMNRYSQLSMSLGGKELHNTDFSRAIDECDGEPEYIDLGNLDVTRMSESCPMCSKLGYLHVHYEDSLGGMRKHMRTRHGTDLKETLWPNK</sequence>
<dbReference type="OrthoDB" id="3270703at2759"/>
<proteinExistence type="predicted"/>
<dbReference type="Proteomes" id="UP000053477">
    <property type="component" value="Unassembled WGS sequence"/>
</dbReference>
<accession>A0A0H2QYG8</accession>
<evidence type="ECO:0000313" key="1">
    <source>
        <dbReference type="EMBL" id="KLO04424.1"/>
    </source>
</evidence>
<evidence type="ECO:0000313" key="2">
    <source>
        <dbReference type="Proteomes" id="UP000053477"/>
    </source>
</evidence>
<organism evidence="1 2">
    <name type="scientific">Schizopora paradoxa</name>
    <dbReference type="NCBI Taxonomy" id="27342"/>
    <lineage>
        <taxon>Eukaryota</taxon>
        <taxon>Fungi</taxon>
        <taxon>Dikarya</taxon>
        <taxon>Basidiomycota</taxon>
        <taxon>Agaricomycotina</taxon>
        <taxon>Agaricomycetes</taxon>
        <taxon>Hymenochaetales</taxon>
        <taxon>Schizoporaceae</taxon>
        <taxon>Schizopora</taxon>
    </lineage>
</organism>
<dbReference type="InParanoid" id="A0A0H2QYG8"/>
<dbReference type="AlphaFoldDB" id="A0A0H2QYG8"/>
<keyword evidence="2" id="KW-1185">Reference proteome</keyword>
<dbReference type="EMBL" id="KQ086548">
    <property type="protein sequence ID" value="KLO04424.1"/>
    <property type="molecule type" value="Genomic_DNA"/>
</dbReference>
<protein>
    <submittedName>
        <fullName evidence="1">Uncharacterized protein</fullName>
    </submittedName>
</protein>
<gene>
    <name evidence="1" type="ORF">SCHPADRAFT_754861</name>
</gene>
<reference evidence="1 2" key="1">
    <citation type="submission" date="2015-04" db="EMBL/GenBank/DDBJ databases">
        <title>Complete genome sequence of Schizopora paradoxa KUC8140, a cosmopolitan wood degrader in East Asia.</title>
        <authorList>
            <consortium name="DOE Joint Genome Institute"/>
            <person name="Min B."/>
            <person name="Park H."/>
            <person name="Jang Y."/>
            <person name="Kim J.-J."/>
            <person name="Kim K.H."/>
            <person name="Pangilinan J."/>
            <person name="Lipzen A."/>
            <person name="Riley R."/>
            <person name="Grigoriev I.V."/>
            <person name="Spatafora J.W."/>
            <person name="Choi I.-G."/>
        </authorList>
    </citation>
    <scope>NUCLEOTIDE SEQUENCE [LARGE SCALE GENOMIC DNA]</scope>
    <source>
        <strain evidence="1 2">KUC8140</strain>
    </source>
</reference>